<accession>A0ABP7GLB3</accession>
<evidence type="ECO:0000313" key="1">
    <source>
        <dbReference type="EMBL" id="GAA3768043.1"/>
    </source>
</evidence>
<dbReference type="EMBL" id="BAABAF010000007">
    <property type="protein sequence ID" value="GAA3768043.1"/>
    <property type="molecule type" value="Genomic_DNA"/>
</dbReference>
<name>A0ABP7GLB3_9MICO</name>
<proteinExistence type="predicted"/>
<protein>
    <submittedName>
        <fullName evidence="1">Uncharacterized protein</fullName>
    </submittedName>
</protein>
<dbReference type="RefSeq" id="WP_344783242.1">
    <property type="nucleotide sequence ID" value="NZ_BAABAF010000007.1"/>
</dbReference>
<comment type="caution">
    <text evidence="1">The sequence shown here is derived from an EMBL/GenBank/DDBJ whole genome shotgun (WGS) entry which is preliminary data.</text>
</comment>
<dbReference type="Proteomes" id="UP001500540">
    <property type="component" value="Unassembled WGS sequence"/>
</dbReference>
<gene>
    <name evidence="1" type="ORF">GCM10022240_20580</name>
</gene>
<sequence length="295" mass="32130">MPADELPTALGAAFSVRAACSAGVSRSRLRRRSMERTFHGARAVPGAPLVADAAIDARRAYPRIAEAMRIHERAVQYAPVMKEGAFYYGITAAVLWDAPIPTRMFRSVGGQPPEIDPDVLEVAVHWPKRAPRAAAINGRAVRPELTNTIRHPVSQLLVATPASTWATLAPVLRHPYDLIAAADYFVHRARPPHSRPEQPVAVPLASTKQLTTAVNAGRREGIALLRAVLPRVRSGSASRTETWARLTLVDGGLPEPLLDHDAFDAVGRFLARVDMAYPQWKDSVGAMCRSARRSP</sequence>
<reference evidence="2" key="1">
    <citation type="journal article" date="2019" name="Int. J. Syst. Evol. Microbiol.">
        <title>The Global Catalogue of Microorganisms (GCM) 10K type strain sequencing project: providing services to taxonomists for standard genome sequencing and annotation.</title>
        <authorList>
            <consortium name="The Broad Institute Genomics Platform"/>
            <consortium name="The Broad Institute Genome Sequencing Center for Infectious Disease"/>
            <person name="Wu L."/>
            <person name="Ma J."/>
        </authorList>
    </citation>
    <scope>NUCLEOTIDE SEQUENCE [LARGE SCALE GENOMIC DNA]</scope>
    <source>
        <strain evidence="2">JCM 16950</strain>
    </source>
</reference>
<evidence type="ECO:0000313" key="2">
    <source>
        <dbReference type="Proteomes" id="UP001500540"/>
    </source>
</evidence>
<keyword evidence="2" id="KW-1185">Reference proteome</keyword>
<organism evidence="1 2">
    <name type="scientific">Microbacterium kribbense</name>
    <dbReference type="NCBI Taxonomy" id="433645"/>
    <lineage>
        <taxon>Bacteria</taxon>
        <taxon>Bacillati</taxon>
        <taxon>Actinomycetota</taxon>
        <taxon>Actinomycetes</taxon>
        <taxon>Micrococcales</taxon>
        <taxon>Microbacteriaceae</taxon>
        <taxon>Microbacterium</taxon>
    </lineage>
</organism>